<keyword evidence="2" id="KW-1185">Reference proteome</keyword>
<dbReference type="PANTHER" id="PTHR40453">
    <property type="entry name" value="PROTEIN YOEF"/>
    <property type="match status" value="1"/>
</dbReference>
<accession>A0ABS3HEQ2</accession>
<dbReference type="PANTHER" id="PTHR40453:SF1">
    <property type="entry name" value="PROTEIN YOEF"/>
    <property type="match status" value="1"/>
</dbReference>
<evidence type="ECO:0000313" key="1">
    <source>
        <dbReference type="EMBL" id="MBO0451924.1"/>
    </source>
</evidence>
<reference evidence="1 2" key="1">
    <citation type="submission" date="2021-03" db="EMBL/GenBank/DDBJ databases">
        <title>Enterococcal diversity collection.</title>
        <authorList>
            <person name="Gilmore M.S."/>
            <person name="Schwartzman J."/>
            <person name="Van Tyne D."/>
            <person name="Martin M."/>
            <person name="Earl A.M."/>
            <person name="Manson A.L."/>
            <person name="Straub T."/>
            <person name="Salamzade R."/>
            <person name="Saavedra J."/>
            <person name="Lebreton F."/>
            <person name="Prichula J."/>
            <person name="Schaufler K."/>
            <person name="Gaca A."/>
            <person name="Sgardioli B."/>
            <person name="Wagenaar J."/>
            <person name="Strong T."/>
        </authorList>
    </citation>
    <scope>NUCLEOTIDE SEQUENCE [LARGE SCALE GENOMIC DNA]</scope>
    <source>
        <strain evidence="1 2">MJM16</strain>
    </source>
</reference>
<name>A0ABS3HEQ2_9ENTE</name>
<sequence>MRVLLVGPRNSGKMKLANYLEGTTAAPFKKVASIVYHKRTIIVPDSYLESPWMHKHVIALQQSASCGFFLQPVTARHRSYPPNFAKAFRIPIYGIVTFEKTYTQEALQQAREQLLACGLEKIDWTLDLAKEDLSQIEQYF</sequence>
<proteinExistence type="predicted"/>
<dbReference type="InterPro" id="IPR012381">
    <property type="entry name" value="EutP_PduV"/>
</dbReference>
<protein>
    <recommendedName>
        <fullName evidence="3">Ethanolamine utilization protein EutP</fullName>
    </recommendedName>
</protein>
<comment type="caution">
    <text evidence="1">The sequence shown here is derived from an EMBL/GenBank/DDBJ whole genome shotgun (WGS) entry which is preliminary data.</text>
</comment>
<dbReference type="Proteomes" id="UP000664495">
    <property type="component" value="Unassembled WGS sequence"/>
</dbReference>
<evidence type="ECO:0008006" key="3">
    <source>
        <dbReference type="Google" id="ProtNLM"/>
    </source>
</evidence>
<organism evidence="1 2">
    <name type="scientific">Candidatus Enterococcus murrayae</name>
    <dbReference type="NCBI Taxonomy" id="2815321"/>
    <lineage>
        <taxon>Bacteria</taxon>
        <taxon>Bacillati</taxon>
        <taxon>Bacillota</taxon>
        <taxon>Bacilli</taxon>
        <taxon>Lactobacillales</taxon>
        <taxon>Enterococcaceae</taxon>
        <taxon>Enterococcus</taxon>
    </lineage>
</organism>
<gene>
    <name evidence="1" type="ORF">JZO85_06555</name>
</gene>
<dbReference type="EMBL" id="JAFLVR010000013">
    <property type="protein sequence ID" value="MBO0451924.1"/>
    <property type="molecule type" value="Genomic_DNA"/>
</dbReference>
<dbReference type="Pfam" id="PF10662">
    <property type="entry name" value="PduV-EutP"/>
    <property type="match status" value="1"/>
</dbReference>
<evidence type="ECO:0000313" key="2">
    <source>
        <dbReference type="Proteomes" id="UP000664495"/>
    </source>
</evidence>